<keyword evidence="3" id="KW-1185">Reference proteome</keyword>
<organism evidence="2 3">
    <name type="scientific">Actinoplanes awajinensis subsp. mycoplanecinus</name>
    <dbReference type="NCBI Taxonomy" id="135947"/>
    <lineage>
        <taxon>Bacteria</taxon>
        <taxon>Bacillati</taxon>
        <taxon>Actinomycetota</taxon>
        <taxon>Actinomycetes</taxon>
        <taxon>Micromonosporales</taxon>
        <taxon>Micromonosporaceae</taxon>
        <taxon>Actinoplanes</taxon>
    </lineage>
</organism>
<comment type="caution">
    <text evidence="2">The sequence shown here is derived from an EMBL/GenBank/DDBJ whole genome shotgun (WGS) entry which is preliminary data.</text>
</comment>
<sequence length="155" mass="16938">MDDDEPLRTTREERHVWAGLIAITLASAVYYVRIVPELLHTPAADVSWVAPMFWSMFGGVVGTVLAVVVAEVIVGFRGRDDCEPDGVTVDVRDQEIDRRGGRFALPFMGVGLGVALILASKDVDGFWIGNAVFLCSLAATIAEAVVKLRLYRRGF</sequence>
<keyword evidence="1" id="KW-0812">Transmembrane</keyword>
<feature type="transmembrane region" description="Helical" evidence="1">
    <location>
        <begin position="52"/>
        <end position="74"/>
    </location>
</feature>
<accession>A0A101JIH6</accession>
<evidence type="ECO:0000256" key="1">
    <source>
        <dbReference type="SAM" id="Phobius"/>
    </source>
</evidence>
<proteinExistence type="predicted"/>
<protein>
    <submittedName>
        <fullName evidence="2">Uncharacterized protein</fullName>
    </submittedName>
</protein>
<gene>
    <name evidence="2" type="ORF">ADL15_35695</name>
</gene>
<reference evidence="2 3" key="1">
    <citation type="submission" date="2015-10" db="EMBL/GenBank/DDBJ databases">
        <authorList>
            <person name="Gilbert D.G."/>
        </authorList>
    </citation>
    <scope>NUCLEOTIDE SEQUENCE [LARGE SCALE GENOMIC DNA]</scope>
    <source>
        <strain evidence="2 3">NRRL B-16712</strain>
    </source>
</reference>
<evidence type="ECO:0000313" key="3">
    <source>
        <dbReference type="Proteomes" id="UP000053244"/>
    </source>
</evidence>
<feature type="transmembrane region" description="Helical" evidence="1">
    <location>
        <begin position="126"/>
        <end position="146"/>
    </location>
</feature>
<dbReference type="Proteomes" id="UP000053244">
    <property type="component" value="Unassembled WGS sequence"/>
</dbReference>
<dbReference type="AlphaFoldDB" id="A0A101JIH6"/>
<dbReference type="EMBL" id="LLZH01000299">
    <property type="protein sequence ID" value="KUL27424.1"/>
    <property type="molecule type" value="Genomic_DNA"/>
</dbReference>
<feature type="transmembrane region" description="Helical" evidence="1">
    <location>
        <begin position="103"/>
        <end position="120"/>
    </location>
</feature>
<dbReference type="OrthoDB" id="4559359at2"/>
<feature type="transmembrane region" description="Helical" evidence="1">
    <location>
        <begin position="16"/>
        <end position="32"/>
    </location>
</feature>
<name>A0A101JIH6_9ACTN</name>
<keyword evidence="1" id="KW-0472">Membrane</keyword>
<evidence type="ECO:0000313" key="2">
    <source>
        <dbReference type="EMBL" id="KUL27424.1"/>
    </source>
</evidence>
<keyword evidence="1" id="KW-1133">Transmembrane helix</keyword>
<dbReference type="RefSeq" id="WP_067700621.1">
    <property type="nucleotide sequence ID" value="NZ_LLZH01000299.1"/>
</dbReference>